<dbReference type="RefSeq" id="WP_004188690.1">
    <property type="nucleotide sequence ID" value="NZ_CM000833.1"/>
</dbReference>
<dbReference type="Gene3D" id="1.10.10.10">
    <property type="entry name" value="Winged helix-like DNA-binding domain superfamily/Winged helix DNA-binding domain"/>
    <property type="match status" value="1"/>
</dbReference>
<dbReference type="PANTHER" id="PTHR44688:SF16">
    <property type="entry name" value="DNA-BINDING TRANSCRIPTIONAL ACTIVATOR DEVR_DOSR"/>
    <property type="match status" value="1"/>
</dbReference>
<name>A0A0E1VUX0_BURPE</name>
<dbReference type="InterPro" id="IPR036388">
    <property type="entry name" value="WH-like_DNA-bd_sf"/>
</dbReference>
<dbReference type="Pfam" id="PF00196">
    <property type="entry name" value="GerE"/>
    <property type="match status" value="1"/>
</dbReference>
<protein>
    <submittedName>
        <fullName evidence="5">Autoinducer-binding transcriptional regulator BmpR</fullName>
    </submittedName>
</protein>
<dbReference type="InterPro" id="IPR036693">
    <property type="entry name" value="TF_LuxR_autoind-bd_dom_sf"/>
</dbReference>
<keyword evidence="2" id="KW-0238">DNA-binding</keyword>
<organism evidence="5">
    <name type="scientific">Burkholderia pseudomallei 1710a</name>
    <dbReference type="NCBI Taxonomy" id="320371"/>
    <lineage>
        <taxon>Bacteria</taxon>
        <taxon>Pseudomonadati</taxon>
        <taxon>Pseudomonadota</taxon>
        <taxon>Betaproteobacteria</taxon>
        <taxon>Burkholderiales</taxon>
        <taxon>Burkholderiaceae</taxon>
        <taxon>Burkholderia</taxon>
        <taxon>pseudomallei group</taxon>
    </lineage>
</organism>
<dbReference type="SUPFAM" id="SSF75516">
    <property type="entry name" value="Pheromone-binding domain of LuxR-like quorum-sensing transcription factors"/>
    <property type="match status" value="1"/>
</dbReference>
<dbReference type="InterPro" id="IPR000792">
    <property type="entry name" value="Tscrpt_reg_LuxR_C"/>
</dbReference>
<dbReference type="Pfam" id="PF03472">
    <property type="entry name" value="Autoind_bind"/>
    <property type="match status" value="1"/>
</dbReference>
<dbReference type="GO" id="GO:0006355">
    <property type="term" value="P:regulation of DNA-templated transcription"/>
    <property type="evidence" value="ECO:0007669"/>
    <property type="project" value="InterPro"/>
</dbReference>
<dbReference type="PROSITE" id="PS00622">
    <property type="entry name" value="HTH_LUXR_1"/>
    <property type="match status" value="1"/>
</dbReference>
<gene>
    <name evidence="5" type="primary">bmpR</name>
    <name evidence="5" type="ORF">BURPS1710A_A1381</name>
</gene>
<evidence type="ECO:0000256" key="1">
    <source>
        <dbReference type="ARBA" id="ARBA00023015"/>
    </source>
</evidence>
<dbReference type="EMBL" id="CM000833">
    <property type="protein sequence ID" value="EET04688.1"/>
    <property type="molecule type" value="Genomic_DNA"/>
</dbReference>
<reference evidence="5" key="1">
    <citation type="submission" date="2009-05" db="EMBL/GenBank/DDBJ databases">
        <authorList>
            <person name="Harkins D.M."/>
            <person name="DeShazer D."/>
            <person name="Woods D.E."/>
            <person name="Brinkac L.M."/>
            <person name="Brown K.A."/>
            <person name="Hung G.C."/>
            <person name="Tuanyok A."/>
            <person name="Zhang B."/>
            <person name="Nierman W.C."/>
        </authorList>
    </citation>
    <scope>NUCLEOTIDE SEQUENCE [LARGE SCALE GENOMIC DNA]</scope>
    <source>
        <strain evidence="5">1710a</strain>
    </source>
</reference>
<dbReference type="CDD" id="cd06170">
    <property type="entry name" value="LuxR_C_like"/>
    <property type="match status" value="1"/>
</dbReference>
<dbReference type="InterPro" id="IPR005143">
    <property type="entry name" value="TF_LuxR_autoind-bd_dom"/>
</dbReference>
<proteinExistence type="predicted"/>
<dbReference type="SUPFAM" id="SSF46894">
    <property type="entry name" value="C-terminal effector domain of the bipartite response regulators"/>
    <property type="match status" value="1"/>
</dbReference>
<dbReference type="SMART" id="SM00421">
    <property type="entry name" value="HTH_LUXR"/>
    <property type="match status" value="1"/>
</dbReference>
<keyword evidence="3" id="KW-0804">Transcription</keyword>
<dbReference type="Proteomes" id="UP000001812">
    <property type="component" value="Chromosome II"/>
</dbReference>
<dbReference type="GeneID" id="93063754"/>
<dbReference type="GO" id="GO:0003677">
    <property type="term" value="F:DNA binding"/>
    <property type="evidence" value="ECO:0007669"/>
    <property type="project" value="UniProtKB-KW"/>
</dbReference>
<dbReference type="PRINTS" id="PR00038">
    <property type="entry name" value="HTHLUXR"/>
</dbReference>
<evidence type="ECO:0000259" key="4">
    <source>
        <dbReference type="PROSITE" id="PS50043"/>
    </source>
</evidence>
<dbReference type="HOGENOM" id="CLU_072786_4_1_4"/>
<evidence type="ECO:0000256" key="3">
    <source>
        <dbReference type="ARBA" id="ARBA00023163"/>
    </source>
</evidence>
<feature type="domain" description="HTH luxR-type" evidence="4">
    <location>
        <begin position="161"/>
        <end position="226"/>
    </location>
</feature>
<accession>A0A0E1VUX0</accession>
<dbReference type="PROSITE" id="PS50043">
    <property type="entry name" value="HTH_LUXR_2"/>
    <property type="match status" value="1"/>
</dbReference>
<evidence type="ECO:0000313" key="5">
    <source>
        <dbReference type="EMBL" id="EET04688.1"/>
    </source>
</evidence>
<sequence length="230" mass="26029">MLSAALPESRDVRTLVETFRQAALQIGYQHHAIVELSGASHPASIDVVSLHYPSEWVEHYTRNDYFAIDPVHRAAFRYSTPFSWNDVATANLRERHLLMEAEDAGLDNGISIPLHQPLGRVLLVSLSGTAPTHDADAKWRNAYLLGMQFNLQFQSMRTCRPIPPSVHLTDREQMCLTWVARGKSSWVIANMLDISKYTVDFHIENAMEKLNTRSRTFAAVKATRQGLIFP</sequence>
<keyword evidence="1" id="KW-0805">Transcription regulation</keyword>
<dbReference type="Gene3D" id="3.30.450.80">
    <property type="entry name" value="Transcription factor LuxR-like, autoinducer-binding domain"/>
    <property type="match status" value="1"/>
</dbReference>
<evidence type="ECO:0000256" key="2">
    <source>
        <dbReference type="ARBA" id="ARBA00023125"/>
    </source>
</evidence>
<dbReference type="PANTHER" id="PTHR44688">
    <property type="entry name" value="DNA-BINDING TRANSCRIPTIONAL ACTIVATOR DEVR_DOSR"/>
    <property type="match status" value="1"/>
</dbReference>
<dbReference type="InterPro" id="IPR016032">
    <property type="entry name" value="Sig_transdc_resp-reg_C-effctor"/>
</dbReference>
<dbReference type="AlphaFoldDB" id="A0A0E1VUX0"/>